<keyword evidence="3 6" id="KW-0812">Transmembrane</keyword>
<protein>
    <submittedName>
        <fullName evidence="8">EamA family transporter</fullName>
    </submittedName>
</protein>
<feature type="transmembrane region" description="Helical" evidence="6">
    <location>
        <begin position="267"/>
        <end position="284"/>
    </location>
</feature>
<organism evidence="8 9">
    <name type="scientific">Ignatzschineria ureiclastica</name>
    <dbReference type="NCBI Taxonomy" id="472582"/>
    <lineage>
        <taxon>Bacteria</taxon>
        <taxon>Pseudomonadati</taxon>
        <taxon>Pseudomonadota</taxon>
        <taxon>Gammaproteobacteria</taxon>
        <taxon>Cardiobacteriales</taxon>
        <taxon>Ignatzschineriaceae</taxon>
        <taxon>Ignatzschineria</taxon>
    </lineage>
</organism>
<dbReference type="Pfam" id="PF00892">
    <property type="entry name" value="EamA"/>
    <property type="match status" value="2"/>
</dbReference>
<name>A0A2U2AE32_9GAMM</name>
<comment type="caution">
    <text evidence="8">The sequence shown here is derived from an EMBL/GenBank/DDBJ whole genome shotgun (WGS) entry which is preliminary data.</text>
</comment>
<evidence type="ECO:0000256" key="3">
    <source>
        <dbReference type="ARBA" id="ARBA00022692"/>
    </source>
</evidence>
<keyword evidence="9" id="KW-1185">Reference proteome</keyword>
<evidence type="ECO:0000256" key="6">
    <source>
        <dbReference type="SAM" id="Phobius"/>
    </source>
</evidence>
<feature type="transmembrane region" description="Helical" evidence="6">
    <location>
        <begin position="117"/>
        <end position="134"/>
    </location>
</feature>
<dbReference type="RefSeq" id="WP_109189567.1">
    <property type="nucleotide sequence ID" value="NZ_BMYA01000002.1"/>
</dbReference>
<feature type="transmembrane region" description="Helical" evidence="6">
    <location>
        <begin position="65"/>
        <end position="86"/>
    </location>
</feature>
<keyword evidence="4 6" id="KW-1133">Transmembrane helix</keyword>
<dbReference type="OrthoDB" id="4167046at2"/>
<feature type="transmembrane region" description="Helical" evidence="6">
    <location>
        <begin position="206"/>
        <end position="230"/>
    </location>
</feature>
<feature type="domain" description="EamA" evidence="7">
    <location>
        <begin position="151"/>
        <end position="282"/>
    </location>
</feature>
<dbReference type="EMBL" id="QEWQ01000004">
    <property type="protein sequence ID" value="PWD80916.1"/>
    <property type="molecule type" value="Genomic_DNA"/>
</dbReference>
<feature type="domain" description="EamA" evidence="7">
    <location>
        <begin position="4"/>
        <end position="136"/>
    </location>
</feature>
<evidence type="ECO:0000256" key="4">
    <source>
        <dbReference type="ARBA" id="ARBA00022989"/>
    </source>
</evidence>
<dbReference type="AlphaFoldDB" id="A0A2U2AE32"/>
<proteinExistence type="predicted"/>
<evidence type="ECO:0000256" key="1">
    <source>
        <dbReference type="ARBA" id="ARBA00004651"/>
    </source>
</evidence>
<dbReference type="SUPFAM" id="SSF103481">
    <property type="entry name" value="Multidrug resistance efflux transporter EmrE"/>
    <property type="match status" value="2"/>
</dbReference>
<dbReference type="PANTHER" id="PTHR42920:SF11">
    <property type="entry name" value="INNER MEMBRANE PROTEIN YTFF"/>
    <property type="match status" value="1"/>
</dbReference>
<dbReference type="InterPro" id="IPR037185">
    <property type="entry name" value="EmrE-like"/>
</dbReference>
<evidence type="ECO:0000313" key="8">
    <source>
        <dbReference type="EMBL" id="PWD80916.1"/>
    </source>
</evidence>
<dbReference type="GO" id="GO:0005886">
    <property type="term" value="C:plasma membrane"/>
    <property type="evidence" value="ECO:0007669"/>
    <property type="project" value="UniProtKB-SubCell"/>
</dbReference>
<evidence type="ECO:0000313" key="9">
    <source>
        <dbReference type="Proteomes" id="UP000245020"/>
    </source>
</evidence>
<keyword evidence="2" id="KW-1003">Cell membrane</keyword>
<dbReference type="PANTHER" id="PTHR42920">
    <property type="entry name" value="OS03G0707200 PROTEIN-RELATED"/>
    <property type="match status" value="1"/>
</dbReference>
<dbReference type="InterPro" id="IPR051258">
    <property type="entry name" value="Diverse_Substrate_Transporter"/>
</dbReference>
<reference evidence="9" key="1">
    <citation type="submission" date="2018-05" db="EMBL/GenBank/DDBJ databases">
        <title>Ignatzschineria dubaiensis sp. nov., isolated from necrotic foot tissues of dromedaries (Camelus dromedarius) and associated maggots in Dubai, United Arab Emirates.</title>
        <authorList>
            <person name="Tsang C.C."/>
            <person name="Tang J.Y.M."/>
            <person name="Fong J.Y.H."/>
            <person name="Kinne J."/>
            <person name="Lee H.H."/>
            <person name="Joseph M."/>
            <person name="Jose S."/>
            <person name="Schuster R.K."/>
            <person name="Tang Y."/>
            <person name="Sivakumar S."/>
            <person name="Chen J.H.K."/>
            <person name="Teng J.L.L."/>
            <person name="Lau S.K.P."/>
            <person name="Wernery U."/>
            <person name="Woo P.C.Y."/>
        </authorList>
    </citation>
    <scope>NUCLEOTIDE SEQUENCE [LARGE SCALE GENOMIC DNA]</scope>
    <source>
        <strain evidence="9">KCTC 22644</strain>
    </source>
</reference>
<keyword evidence="5 6" id="KW-0472">Membrane</keyword>
<evidence type="ECO:0000256" key="2">
    <source>
        <dbReference type="ARBA" id="ARBA00022475"/>
    </source>
</evidence>
<accession>A0A2U2AE32</accession>
<feature type="transmembrane region" description="Helical" evidence="6">
    <location>
        <begin position="182"/>
        <end position="200"/>
    </location>
</feature>
<feature type="transmembrane region" description="Helical" evidence="6">
    <location>
        <begin position="92"/>
        <end position="112"/>
    </location>
</feature>
<dbReference type="Proteomes" id="UP000245020">
    <property type="component" value="Unassembled WGS sequence"/>
</dbReference>
<feature type="transmembrane region" description="Helical" evidence="6">
    <location>
        <begin position="34"/>
        <end position="53"/>
    </location>
</feature>
<evidence type="ECO:0000256" key="5">
    <source>
        <dbReference type="ARBA" id="ARBA00023136"/>
    </source>
</evidence>
<evidence type="ECO:0000259" key="7">
    <source>
        <dbReference type="Pfam" id="PF00892"/>
    </source>
</evidence>
<dbReference type="InterPro" id="IPR000620">
    <property type="entry name" value="EamA_dom"/>
</dbReference>
<feature type="transmembrane region" description="Helical" evidence="6">
    <location>
        <begin position="242"/>
        <end position="261"/>
    </location>
</feature>
<gene>
    <name evidence="8" type="ORF">DC083_07375</name>
</gene>
<sequence length="297" mass="33110">MNPYLFPFFAVSIWAFNTIVSKLSVGVVNAEAMAFYRWFFAFLVLTPFVIRGIRQEIPFLRTHFWKVAVLGFLRIVLYQSIIYYAVQMVPATTLAIFGGLVPILILLFGTFLLRTPVTIWLISGFLLAFLGVIYLSTKGELSNLIALEGHKGEFLLLISSSAYALYTVLVKRWSLEINTWNFLYLQIGIGLVILFPFFIYQGHYALSFNAAGLIAYAAIPASLIAPYLWLRGVAQIGANRSALFLNLTPLLTITLAILILQEPIDRYLLIGGGLILLGIATTFIPNRQATKAGKITV</sequence>
<feature type="transmembrane region" description="Helical" evidence="6">
    <location>
        <begin position="154"/>
        <end position="170"/>
    </location>
</feature>
<comment type="subcellular location">
    <subcellularLocation>
        <location evidence="1">Cell membrane</location>
        <topology evidence="1">Multi-pass membrane protein</topology>
    </subcellularLocation>
</comment>